<feature type="compositionally biased region" description="Basic and acidic residues" evidence="1">
    <location>
        <begin position="196"/>
        <end position="206"/>
    </location>
</feature>
<dbReference type="Proteomes" id="UP000016930">
    <property type="component" value="Unassembled WGS sequence"/>
</dbReference>
<evidence type="ECO:0000256" key="1">
    <source>
        <dbReference type="SAM" id="MobiDB-lite"/>
    </source>
</evidence>
<feature type="compositionally biased region" description="Low complexity" evidence="1">
    <location>
        <begin position="105"/>
        <end position="143"/>
    </location>
</feature>
<gene>
    <name evidence="2" type="ORF">CERSUDRAFT_96387</name>
</gene>
<dbReference type="AlphaFoldDB" id="M2PGU2"/>
<evidence type="ECO:0000313" key="3">
    <source>
        <dbReference type="Proteomes" id="UP000016930"/>
    </source>
</evidence>
<sequence>MADICHIICSCFRAHPSSPDEPDEHTHLLPPTEEFQSVRIYAVDPHELRERMGTIVRAKEGKMVNVNAQLPFNIYNNPFLAQFPHDTSRRCLSEIQNDLRDATKSNTSSETTPTANNTSAPAYPLSRDLSPSHTSPSSSSLHPGDASYLPPDTMTTEQPRPLFSMRIVPTATGLSIGPSKLTRGRSATCRRLSLSRSDDPRVDVQTDGRSSTTPRQHDLVDHFNSAMPNTSQTKDDVTPGHQSGKVGEQPQELSFVADFRIQDVGKISQSWSD</sequence>
<dbReference type="HOGENOM" id="CLU_084281_0_0_1"/>
<feature type="region of interest" description="Disordered" evidence="1">
    <location>
        <begin position="100"/>
        <end position="158"/>
    </location>
</feature>
<reference evidence="2 3" key="1">
    <citation type="journal article" date="2012" name="Proc. Natl. Acad. Sci. U.S.A.">
        <title>Comparative genomics of Ceriporiopsis subvermispora and Phanerochaete chrysosporium provide insight into selective ligninolysis.</title>
        <authorList>
            <person name="Fernandez-Fueyo E."/>
            <person name="Ruiz-Duenas F.J."/>
            <person name="Ferreira P."/>
            <person name="Floudas D."/>
            <person name="Hibbett D.S."/>
            <person name="Canessa P."/>
            <person name="Larrondo L.F."/>
            <person name="James T.Y."/>
            <person name="Seelenfreund D."/>
            <person name="Lobos S."/>
            <person name="Polanco R."/>
            <person name="Tello M."/>
            <person name="Honda Y."/>
            <person name="Watanabe T."/>
            <person name="Watanabe T."/>
            <person name="Ryu J.S."/>
            <person name="Kubicek C.P."/>
            <person name="Schmoll M."/>
            <person name="Gaskell J."/>
            <person name="Hammel K.E."/>
            <person name="St John F.J."/>
            <person name="Vanden Wymelenberg A."/>
            <person name="Sabat G."/>
            <person name="Splinter BonDurant S."/>
            <person name="Syed K."/>
            <person name="Yadav J.S."/>
            <person name="Doddapaneni H."/>
            <person name="Subramanian V."/>
            <person name="Lavin J.L."/>
            <person name="Oguiza J.A."/>
            <person name="Perez G."/>
            <person name="Pisabarro A.G."/>
            <person name="Ramirez L."/>
            <person name="Santoyo F."/>
            <person name="Master E."/>
            <person name="Coutinho P.M."/>
            <person name="Henrissat B."/>
            <person name="Lombard V."/>
            <person name="Magnuson J.K."/>
            <person name="Kuees U."/>
            <person name="Hori C."/>
            <person name="Igarashi K."/>
            <person name="Samejima M."/>
            <person name="Held B.W."/>
            <person name="Barry K.W."/>
            <person name="LaButti K.M."/>
            <person name="Lapidus A."/>
            <person name="Lindquist E.A."/>
            <person name="Lucas S.M."/>
            <person name="Riley R."/>
            <person name="Salamov A.A."/>
            <person name="Hoffmeister D."/>
            <person name="Schwenk D."/>
            <person name="Hadar Y."/>
            <person name="Yarden O."/>
            <person name="de Vries R.P."/>
            <person name="Wiebenga A."/>
            <person name="Stenlid J."/>
            <person name="Eastwood D."/>
            <person name="Grigoriev I.V."/>
            <person name="Berka R.M."/>
            <person name="Blanchette R.A."/>
            <person name="Kersten P."/>
            <person name="Martinez A.T."/>
            <person name="Vicuna R."/>
            <person name="Cullen D."/>
        </authorList>
    </citation>
    <scope>NUCLEOTIDE SEQUENCE [LARGE SCALE GENOMIC DNA]</scope>
    <source>
        <strain evidence="2 3">B</strain>
    </source>
</reference>
<dbReference type="OrthoDB" id="3227079at2759"/>
<name>M2PGU2_CERS8</name>
<organism evidence="2 3">
    <name type="scientific">Ceriporiopsis subvermispora (strain B)</name>
    <name type="common">White-rot fungus</name>
    <name type="synonym">Gelatoporia subvermispora</name>
    <dbReference type="NCBI Taxonomy" id="914234"/>
    <lineage>
        <taxon>Eukaryota</taxon>
        <taxon>Fungi</taxon>
        <taxon>Dikarya</taxon>
        <taxon>Basidiomycota</taxon>
        <taxon>Agaricomycotina</taxon>
        <taxon>Agaricomycetes</taxon>
        <taxon>Polyporales</taxon>
        <taxon>Gelatoporiaceae</taxon>
        <taxon>Gelatoporia</taxon>
    </lineage>
</organism>
<proteinExistence type="predicted"/>
<feature type="region of interest" description="Disordered" evidence="1">
    <location>
        <begin position="173"/>
        <end position="251"/>
    </location>
</feature>
<dbReference type="STRING" id="914234.M2PGU2"/>
<accession>M2PGU2</accession>
<keyword evidence="3" id="KW-1185">Reference proteome</keyword>
<dbReference type="EMBL" id="KB445800">
    <property type="protein sequence ID" value="EMD35254.1"/>
    <property type="molecule type" value="Genomic_DNA"/>
</dbReference>
<evidence type="ECO:0000313" key="2">
    <source>
        <dbReference type="EMBL" id="EMD35254.1"/>
    </source>
</evidence>
<protein>
    <submittedName>
        <fullName evidence="2">Uncharacterized protein</fullName>
    </submittedName>
</protein>